<reference evidence="1 2" key="1">
    <citation type="journal article" date="2018" name="New Phytol.">
        <title>Phylogenomics of Endogonaceae and evolution of mycorrhizas within Mucoromycota.</title>
        <authorList>
            <person name="Chang Y."/>
            <person name="Desiro A."/>
            <person name="Na H."/>
            <person name="Sandor L."/>
            <person name="Lipzen A."/>
            <person name="Clum A."/>
            <person name="Barry K."/>
            <person name="Grigoriev I.V."/>
            <person name="Martin F.M."/>
            <person name="Stajich J.E."/>
            <person name="Smith M.E."/>
            <person name="Bonito G."/>
            <person name="Spatafora J.W."/>
        </authorList>
    </citation>
    <scope>NUCLEOTIDE SEQUENCE [LARGE SCALE GENOMIC DNA]</scope>
    <source>
        <strain evidence="1 2">GMNB39</strain>
    </source>
</reference>
<accession>A0A433CW18</accession>
<dbReference type="Proteomes" id="UP000268093">
    <property type="component" value="Unassembled WGS sequence"/>
</dbReference>
<protein>
    <submittedName>
        <fullName evidence="1">Uncharacterized protein</fullName>
    </submittedName>
</protein>
<keyword evidence="2" id="KW-1185">Reference proteome</keyword>
<comment type="caution">
    <text evidence="1">The sequence shown here is derived from an EMBL/GenBank/DDBJ whole genome shotgun (WGS) entry which is preliminary data.</text>
</comment>
<dbReference type="AlphaFoldDB" id="A0A433CW18"/>
<name>A0A433CW18_9FUNG</name>
<dbReference type="PANTHER" id="PTHR21521:SF0">
    <property type="entry name" value="AMUN, ISOFORM A"/>
    <property type="match status" value="1"/>
</dbReference>
<sequence>MFASAQLSVWHATLDAYPRALAALCDSKKGANALRLAELDKWYQETLPGLIIARKPDIDPQGHGAYLTREEVVKITEWKLKRGKFRPRLQSLVESNTDATVQKITSEAFAKFPNVQASLKILSGLKGVGPATASGRRVNLTLGSLVAILAAFSPSIPFMSDEAMEAVPGMGKIAYVEKYYLKYNDNINEKCEELNSNERAGELRTNDAVYMILNGRLICSYRKIKLFTGFVWTPRLLERTLWTYTVCHRFGIEIAEGSKKRMRVQKGAEVVGSDDGKRRKREI</sequence>
<evidence type="ECO:0000313" key="2">
    <source>
        <dbReference type="Proteomes" id="UP000268093"/>
    </source>
</evidence>
<dbReference type="PANTHER" id="PTHR21521">
    <property type="entry name" value="AMUN, ISOFORM A"/>
    <property type="match status" value="1"/>
</dbReference>
<proteinExistence type="predicted"/>
<gene>
    <name evidence="1" type="ORF">BC936DRAFT_138041</name>
</gene>
<evidence type="ECO:0000313" key="1">
    <source>
        <dbReference type="EMBL" id="RUP42820.1"/>
    </source>
</evidence>
<dbReference type="OrthoDB" id="8249012at2759"/>
<dbReference type="EMBL" id="RBNI01012366">
    <property type="protein sequence ID" value="RUP42820.1"/>
    <property type="molecule type" value="Genomic_DNA"/>
</dbReference>
<organism evidence="1 2">
    <name type="scientific">Jimgerdemannia flammicorona</name>
    <dbReference type="NCBI Taxonomy" id="994334"/>
    <lineage>
        <taxon>Eukaryota</taxon>
        <taxon>Fungi</taxon>
        <taxon>Fungi incertae sedis</taxon>
        <taxon>Mucoromycota</taxon>
        <taxon>Mucoromycotina</taxon>
        <taxon>Endogonomycetes</taxon>
        <taxon>Endogonales</taxon>
        <taxon>Endogonaceae</taxon>
        <taxon>Jimgerdemannia</taxon>
    </lineage>
</organism>